<gene>
    <name evidence="2" type="ORF">DFP80_110209</name>
</gene>
<keyword evidence="1" id="KW-0472">Membrane</keyword>
<protein>
    <submittedName>
        <fullName evidence="2">DUF2975 family protein</fullName>
    </submittedName>
</protein>
<proteinExistence type="predicted"/>
<name>A0A366J2Z1_9GAMM</name>
<dbReference type="EMBL" id="QNSE01000010">
    <property type="protein sequence ID" value="RBP81237.1"/>
    <property type="molecule type" value="Genomic_DNA"/>
</dbReference>
<evidence type="ECO:0000256" key="1">
    <source>
        <dbReference type="SAM" id="Phobius"/>
    </source>
</evidence>
<dbReference type="InterPro" id="IPR021354">
    <property type="entry name" value="DUF2975"/>
</dbReference>
<organism evidence="2 3">
    <name type="scientific">Marinomonas rhizomae</name>
    <dbReference type="NCBI Taxonomy" id="491948"/>
    <lineage>
        <taxon>Bacteria</taxon>
        <taxon>Pseudomonadati</taxon>
        <taxon>Pseudomonadota</taxon>
        <taxon>Gammaproteobacteria</taxon>
        <taxon>Oceanospirillales</taxon>
        <taxon>Oceanospirillaceae</taxon>
        <taxon>Marinomonas</taxon>
    </lineage>
</organism>
<accession>A0A366J2Z1</accession>
<comment type="caution">
    <text evidence="2">The sequence shown here is derived from an EMBL/GenBank/DDBJ whole genome shotgun (WGS) entry which is preliminary data.</text>
</comment>
<dbReference type="RefSeq" id="WP_113917539.1">
    <property type="nucleotide sequence ID" value="NZ_QNSE01000010.1"/>
</dbReference>
<dbReference type="Pfam" id="PF11188">
    <property type="entry name" value="DUF2975"/>
    <property type="match status" value="1"/>
</dbReference>
<feature type="transmembrane region" description="Helical" evidence="1">
    <location>
        <begin position="99"/>
        <end position="118"/>
    </location>
</feature>
<dbReference type="Proteomes" id="UP000252792">
    <property type="component" value="Unassembled WGS sequence"/>
</dbReference>
<dbReference type="AlphaFoldDB" id="A0A366J2Z1"/>
<sequence>MQQSSKIKYLSSFIHFILSISIAIVPVYYVSYWFFINQYPIMSANSSPIEAHALPLEMQAIGFISSLLPLSTLILILLNVRKLFSYYKEGIVFSMTHVSLFKTTSRLLLLWVFLSIAYESGKSVIFSWSNPIGERGLSIGFGSEQLIVIIVATFIYVISWIVDEGRKLAEENQMTV</sequence>
<evidence type="ECO:0000313" key="2">
    <source>
        <dbReference type="EMBL" id="RBP81237.1"/>
    </source>
</evidence>
<keyword evidence="3" id="KW-1185">Reference proteome</keyword>
<evidence type="ECO:0000313" key="3">
    <source>
        <dbReference type="Proteomes" id="UP000252792"/>
    </source>
</evidence>
<reference evidence="2 3" key="1">
    <citation type="submission" date="2018-06" db="EMBL/GenBank/DDBJ databases">
        <title>Genomic Encyclopedia of Type Strains, Phase III (KMG-III): the genomes of soil and plant-associated and newly described type strains.</title>
        <authorList>
            <person name="Whitman W."/>
        </authorList>
    </citation>
    <scope>NUCLEOTIDE SEQUENCE [LARGE SCALE GENOMIC DNA]</scope>
    <source>
        <strain evidence="2 3">CECT 7377</strain>
    </source>
</reference>
<feature type="transmembrane region" description="Helical" evidence="1">
    <location>
        <begin position="56"/>
        <end position="78"/>
    </location>
</feature>
<feature type="transmembrane region" description="Helical" evidence="1">
    <location>
        <begin position="138"/>
        <end position="162"/>
    </location>
</feature>
<dbReference type="OrthoDB" id="8479187at2"/>
<keyword evidence="1" id="KW-0812">Transmembrane</keyword>
<feature type="transmembrane region" description="Helical" evidence="1">
    <location>
        <begin position="12"/>
        <end position="36"/>
    </location>
</feature>
<keyword evidence="1" id="KW-1133">Transmembrane helix</keyword>